<dbReference type="PANTHER" id="PTHR34057:SF1">
    <property type="entry name" value="ELONGATION FACTOR"/>
    <property type="match status" value="1"/>
</dbReference>
<gene>
    <name evidence="2" type="ORF">FSB_LOCUS25811</name>
</gene>
<dbReference type="AlphaFoldDB" id="A0A2N9GEY7"/>
<feature type="compositionally biased region" description="Polar residues" evidence="1">
    <location>
        <begin position="470"/>
        <end position="479"/>
    </location>
</feature>
<feature type="compositionally biased region" description="Polar residues" evidence="1">
    <location>
        <begin position="95"/>
        <end position="107"/>
    </location>
</feature>
<name>A0A2N9GEY7_FAGSY</name>
<dbReference type="PANTHER" id="PTHR34057">
    <property type="entry name" value="ELONGATION FACTOR"/>
    <property type="match status" value="1"/>
</dbReference>
<dbReference type="EMBL" id="OIVN01001813">
    <property type="protein sequence ID" value="SPC97929.1"/>
    <property type="molecule type" value="Genomic_DNA"/>
</dbReference>
<reference evidence="2" key="1">
    <citation type="submission" date="2018-02" db="EMBL/GenBank/DDBJ databases">
        <authorList>
            <person name="Cohen D.B."/>
            <person name="Kent A.D."/>
        </authorList>
    </citation>
    <scope>NUCLEOTIDE SEQUENCE</scope>
</reference>
<proteinExistence type="predicted"/>
<feature type="region of interest" description="Disordered" evidence="1">
    <location>
        <begin position="469"/>
        <end position="516"/>
    </location>
</feature>
<organism evidence="2">
    <name type="scientific">Fagus sylvatica</name>
    <name type="common">Beechnut</name>
    <dbReference type="NCBI Taxonomy" id="28930"/>
    <lineage>
        <taxon>Eukaryota</taxon>
        <taxon>Viridiplantae</taxon>
        <taxon>Streptophyta</taxon>
        <taxon>Embryophyta</taxon>
        <taxon>Tracheophyta</taxon>
        <taxon>Spermatophyta</taxon>
        <taxon>Magnoliopsida</taxon>
        <taxon>eudicotyledons</taxon>
        <taxon>Gunneridae</taxon>
        <taxon>Pentapetalae</taxon>
        <taxon>rosids</taxon>
        <taxon>fabids</taxon>
        <taxon>Fagales</taxon>
        <taxon>Fagaceae</taxon>
        <taxon>Fagus</taxon>
    </lineage>
</organism>
<dbReference type="InterPro" id="IPR038745">
    <property type="entry name" value="AT4G37440-like"/>
</dbReference>
<sequence>MGPAQPFMDIDMDIKPHITATVAPNKEKISSLKNSDGKGLRCRSNCEGIKIEAQAMLGDQSTAPNFPEDLEVDIIGSTTKSDIGLTKSEDPDATEYSSSFADTNSGTENCSGLSEGEVESQFFGDNSLASPFDAFSSAFQMRLESRKASPGLPDTRLWLVGSCILGLPTKVRKKKLTNQWRSFIRPLMWRCKWTELRIKEMESQALKYGSELAAYDQRKHSGFNQFTFEGLELKKSDPDGNAMADDFGNPVITEQNDHCNDKFGISNDWSFFEFRDGDNFLEQVLWKIEMVHSRVHKLKSQIDVVMSKNAAKFSSSENLSLLAPYDAQTSSAHSPTFSAGNGDAISVGPICTPPKHISEYDNGDIAKPESAISSYGEAAIHVPDIIESTVGLLSATDVTLHQPQIGDSCEDIVDNVLIHTEVAEAETHTLNKIDNQATETHQEAEIGEQEESTNLSLIPTSEPLTVEKSVGSQEQSTLKSCLASDVQFPRNKRKRGERKAGSVGWNKKSSGETESQ</sequence>
<protein>
    <submittedName>
        <fullName evidence="2">Uncharacterized protein</fullName>
    </submittedName>
</protein>
<feature type="region of interest" description="Disordered" evidence="1">
    <location>
        <begin position="83"/>
        <end position="107"/>
    </location>
</feature>
<evidence type="ECO:0000313" key="2">
    <source>
        <dbReference type="EMBL" id="SPC97929.1"/>
    </source>
</evidence>
<accession>A0A2N9GEY7</accession>
<evidence type="ECO:0000256" key="1">
    <source>
        <dbReference type="SAM" id="MobiDB-lite"/>
    </source>
</evidence>
<dbReference type="CDD" id="cd11650">
    <property type="entry name" value="AT4G37440_like"/>
    <property type="match status" value="1"/>
</dbReference>